<dbReference type="Proteomes" id="UP001162972">
    <property type="component" value="Chromosome 4"/>
</dbReference>
<organism evidence="1 2">
    <name type="scientific">Salix udensis</name>
    <dbReference type="NCBI Taxonomy" id="889485"/>
    <lineage>
        <taxon>Eukaryota</taxon>
        <taxon>Viridiplantae</taxon>
        <taxon>Streptophyta</taxon>
        <taxon>Embryophyta</taxon>
        <taxon>Tracheophyta</taxon>
        <taxon>Spermatophyta</taxon>
        <taxon>Magnoliopsida</taxon>
        <taxon>eudicotyledons</taxon>
        <taxon>Gunneridae</taxon>
        <taxon>Pentapetalae</taxon>
        <taxon>rosids</taxon>
        <taxon>fabids</taxon>
        <taxon>Malpighiales</taxon>
        <taxon>Salicaceae</taxon>
        <taxon>Saliceae</taxon>
        <taxon>Salix</taxon>
    </lineage>
</organism>
<sequence>MMLLGCCRFPLTSDVLAKNTRRGDINRSGVSCKVATPQIHVINGEYSSSSKKKGFDVTILGDRYGFGDPDD</sequence>
<proteinExistence type="predicted"/>
<accession>A0AAD6JD98</accession>
<keyword evidence="2" id="KW-1185">Reference proteome</keyword>
<feature type="non-terminal residue" evidence="1">
    <location>
        <position position="71"/>
    </location>
</feature>
<gene>
    <name evidence="1" type="ORF">OIU84_015005</name>
</gene>
<comment type="caution">
    <text evidence="1">The sequence shown here is derived from an EMBL/GenBank/DDBJ whole genome shotgun (WGS) entry which is preliminary data.</text>
</comment>
<name>A0AAD6JD98_9ROSI</name>
<evidence type="ECO:0000313" key="2">
    <source>
        <dbReference type="Proteomes" id="UP001162972"/>
    </source>
</evidence>
<reference evidence="1 2" key="1">
    <citation type="journal article" date="2023" name="Int. J. Mol. Sci.">
        <title>De Novo Assembly and Annotation of 11 Diverse Shrub Willow (Salix) Genomes Reveals Novel Gene Organization in Sex-Linked Regions.</title>
        <authorList>
            <person name="Hyden B."/>
            <person name="Feng K."/>
            <person name="Yates T.B."/>
            <person name="Jawdy S."/>
            <person name="Cereghino C."/>
            <person name="Smart L.B."/>
            <person name="Muchero W."/>
        </authorList>
    </citation>
    <scope>NUCLEOTIDE SEQUENCE [LARGE SCALE GENOMIC DNA]</scope>
    <source>
        <tissue evidence="1">Shoot tip</tissue>
    </source>
</reference>
<dbReference type="AlphaFoldDB" id="A0AAD6JD98"/>
<evidence type="ECO:0000313" key="1">
    <source>
        <dbReference type="EMBL" id="KAJ6403007.1"/>
    </source>
</evidence>
<dbReference type="EMBL" id="JAPFFJ010000018">
    <property type="protein sequence ID" value="KAJ6403007.1"/>
    <property type="molecule type" value="Genomic_DNA"/>
</dbReference>
<protein>
    <submittedName>
        <fullName evidence="1">Uncharacterized protein</fullName>
    </submittedName>
</protein>